<evidence type="ECO:0000259" key="1">
    <source>
        <dbReference type="Pfam" id="PF13482"/>
    </source>
</evidence>
<dbReference type="InterPro" id="IPR038720">
    <property type="entry name" value="YprB_RNase_H-like_dom"/>
</dbReference>
<feature type="domain" description="YprB ribonuclease H-like" evidence="1">
    <location>
        <begin position="6"/>
        <end position="153"/>
    </location>
</feature>
<evidence type="ECO:0000313" key="3">
    <source>
        <dbReference type="Proteomes" id="UP000177279"/>
    </source>
</evidence>
<name>A0A1G2TGR8_9BACT</name>
<comment type="caution">
    <text evidence="2">The sequence shown here is derived from an EMBL/GenBank/DDBJ whole genome shotgun (WGS) entry which is preliminary data.</text>
</comment>
<evidence type="ECO:0000313" key="2">
    <source>
        <dbReference type="EMBL" id="OHA96494.1"/>
    </source>
</evidence>
<accession>A0A1G2TGR8</accession>
<dbReference type="Proteomes" id="UP000177279">
    <property type="component" value="Unassembled WGS sequence"/>
</dbReference>
<dbReference type="InterPro" id="IPR012337">
    <property type="entry name" value="RNaseH-like_sf"/>
</dbReference>
<dbReference type="Pfam" id="PF13482">
    <property type="entry name" value="RNase_H_2"/>
    <property type="match status" value="1"/>
</dbReference>
<protein>
    <recommendedName>
        <fullName evidence="1">YprB ribonuclease H-like domain-containing protein</fullName>
    </recommendedName>
</protein>
<dbReference type="GO" id="GO:0003676">
    <property type="term" value="F:nucleic acid binding"/>
    <property type="evidence" value="ECO:0007669"/>
    <property type="project" value="InterPro"/>
</dbReference>
<dbReference type="SUPFAM" id="SSF53098">
    <property type="entry name" value="Ribonuclease H-like"/>
    <property type="match status" value="1"/>
</dbReference>
<dbReference type="Gene3D" id="3.30.420.10">
    <property type="entry name" value="Ribonuclease H-like superfamily/Ribonuclease H"/>
    <property type="match status" value="1"/>
</dbReference>
<proteinExistence type="predicted"/>
<sequence>MRKIVFDIETANIFSDVGSADPAALDLAVIGIYDSETDAYSTFLQNELKNLWPILERADMLIGFYSENFDLPLLNKYYPGDLSKIGHLDILKEIRKQYGRGMKLDQLAEGTLGRKKSGHGLEATKWWKDGKTEEVRKYCLDDVRITKAIYDYAVANQKLLFKEGKELKEIKLDTSDWEKPGDNKMTFSMGF</sequence>
<organism evidence="2 3">
    <name type="scientific">Candidatus Zambryskibacteria bacterium RIFCSPHIGHO2_02_FULL_43_37</name>
    <dbReference type="NCBI Taxonomy" id="1802749"/>
    <lineage>
        <taxon>Bacteria</taxon>
        <taxon>Candidatus Zambryskiibacteriota</taxon>
    </lineage>
</organism>
<dbReference type="EMBL" id="MHVS01000005">
    <property type="protein sequence ID" value="OHA96494.1"/>
    <property type="molecule type" value="Genomic_DNA"/>
</dbReference>
<gene>
    <name evidence="2" type="ORF">A3D49_01285</name>
</gene>
<dbReference type="InterPro" id="IPR036397">
    <property type="entry name" value="RNaseH_sf"/>
</dbReference>
<dbReference type="AlphaFoldDB" id="A0A1G2TGR8"/>
<reference evidence="2 3" key="1">
    <citation type="journal article" date="2016" name="Nat. Commun.">
        <title>Thousands of microbial genomes shed light on interconnected biogeochemical processes in an aquifer system.</title>
        <authorList>
            <person name="Anantharaman K."/>
            <person name="Brown C.T."/>
            <person name="Hug L.A."/>
            <person name="Sharon I."/>
            <person name="Castelle C.J."/>
            <person name="Probst A.J."/>
            <person name="Thomas B.C."/>
            <person name="Singh A."/>
            <person name="Wilkins M.J."/>
            <person name="Karaoz U."/>
            <person name="Brodie E.L."/>
            <person name="Williams K.H."/>
            <person name="Hubbard S.S."/>
            <person name="Banfield J.F."/>
        </authorList>
    </citation>
    <scope>NUCLEOTIDE SEQUENCE [LARGE SCALE GENOMIC DNA]</scope>
</reference>